<dbReference type="CDD" id="cd06558">
    <property type="entry name" value="crotonase-like"/>
    <property type="match status" value="1"/>
</dbReference>
<comment type="subcellular location">
    <subcellularLocation>
        <location evidence="1">Mitochondrion</location>
    </subcellularLocation>
</comment>
<comment type="caution">
    <text evidence="8">The sequence shown here is derived from an EMBL/GenBank/DDBJ whole genome shotgun (WGS) entry which is preliminary data.</text>
</comment>
<evidence type="ECO:0000256" key="1">
    <source>
        <dbReference type="ARBA" id="ARBA00004173"/>
    </source>
</evidence>
<dbReference type="InterPro" id="IPR014748">
    <property type="entry name" value="Enoyl-CoA_hydra_C"/>
</dbReference>
<evidence type="ECO:0000313" key="8">
    <source>
        <dbReference type="EMBL" id="KAF7637177.1"/>
    </source>
</evidence>
<evidence type="ECO:0000256" key="6">
    <source>
        <dbReference type="ARBA" id="ARBA00037410"/>
    </source>
</evidence>
<dbReference type="Proteomes" id="UP000605970">
    <property type="component" value="Unassembled WGS sequence"/>
</dbReference>
<organism evidence="8 9">
    <name type="scientific">Meloidogyne graminicola</name>
    <dbReference type="NCBI Taxonomy" id="189291"/>
    <lineage>
        <taxon>Eukaryota</taxon>
        <taxon>Metazoa</taxon>
        <taxon>Ecdysozoa</taxon>
        <taxon>Nematoda</taxon>
        <taxon>Chromadorea</taxon>
        <taxon>Rhabditida</taxon>
        <taxon>Tylenchina</taxon>
        <taxon>Tylenchomorpha</taxon>
        <taxon>Tylenchoidea</taxon>
        <taxon>Meloidogynidae</taxon>
        <taxon>Meloidogyninae</taxon>
        <taxon>Meloidogyne</taxon>
    </lineage>
</organism>
<dbReference type="AlphaFoldDB" id="A0A8S9ZVK8"/>
<evidence type="ECO:0000256" key="4">
    <source>
        <dbReference type="ARBA" id="ARBA00023098"/>
    </source>
</evidence>
<dbReference type="InterPro" id="IPR029045">
    <property type="entry name" value="ClpP/crotonase-like_dom_sf"/>
</dbReference>
<keyword evidence="2" id="KW-0276">Fatty acid metabolism</keyword>
<dbReference type="Pfam" id="PF00378">
    <property type="entry name" value="ECH_1"/>
    <property type="match status" value="2"/>
</dbReference>
<dbReference type="GO" id="GO:0006631">
    <property type="term" value="P:fatty acid metabolic process"/>
    <property type="evidence" value="ECO:0007669"/>
    <property type="project" value="UniProtKB-KW"/>
</dbReference>
<evidence type="ECO:0000256" key="3">
    <source>
        <dbReference type="ARBA" id="ARBA00022946"/>
    </source>
</evidence>
<protein>
    <recommendedName>
        <fullName evidence="7">Enoyl-CoA hydratase domain-containing protein 3, mitochondrial</fullName>
    </recommendedName>
</protein>
<dbReference type="EMBL" id="JABEBT010000022">
    <property type="protein sequence ID" value="KAF7637177.1"/>
    <property type="molecule type" value="Genomic_DNA"/>
</dbReference>
<dbReference type="InterPro" id="IPR001753">
    <property type="entry name" value="Enoyl-CoA_hydra/iso"/>
</dbReference>
<evidence type="ECO:0000256" key="5">
    <source>
        <dbReference type="ARBA" id="ARBA00023128"/>
    </source>
</evidence>
<dbReference type="OrthoDB" id="2139957at2759"/>
<keyword evidence="3" id="KW-0809">Transit peptide</keyword>
<dbReference type="Gene3D" id="3.90.226.10">
    <property type="entry name" value="2-enoyl-CoA Hydratase, Chain A, domain 1"/>
    <property type="match status" value="1"/>
</dbReference>
<sequence>MRLFMNSILRTSPIFSFFPKMFSSSSLLLSSVIETKASSEPLIKKELYFDRKVARLVLNSPQRRNALSLNLMEHLRKELKDLDSNMKVRAVIIASEGKVFSAGHDLNELSAESGPSNHKRVFSKCIELMETIQHISLPAGSEVDFVFIYVTLSSVSSTEVDGLVTAAGTQLVGTCDIVVATKRSTFSCPGIKIGLFCNTPGIALARNLPRKLAMDMLLTAREITATEALNAGFISRMIEDGKAKEEALAICEEICKYSRHICALGKGFLLHKIEQNINTANRQGAAIMCNNLKLPDAKEGISAFLEKRKPQWL</sequence>
<gene>
    <name evidence="8" type="ORF">Mgra_00003348</name>
</gene>
<dbReference type="PANTHER" id="PTHR43602:SF1">
    <property type="entry name" value="ENOYL-COA HYDRATASE DOMAIN-CONTAINING PROTEIN 3, MITOCHONDRIAL"/>
    <property type="match status" value="1"/>
</dbReference>
<evidence type="ECO:0000256" key="7">
    <source>
        <dbReference type="ARBA" id="ARBA00040545"/>
    </source>
</evidence>
<name>A0A8S9ZVK8_9BILA</name>
<dbReference type="PANTHER" id="PTHR43602">
    <property type="match status" value="1"/>
</dbReference>
<dbReference type="GO" id="GO:0005739">
    <property type="term" value="C:mitochondrion"/>
    <property type="evidence" value="ECO:0007669"/>
    <property type="project" value="UniProtKB-SubCell"/>
</dbReference>
<keyword evidence="5" id="KW-0496">Mitochondrion</keyword>
<proteinExistence type="predicted"/>
<comment type="function">
    <text evidence="6">May play a role in fatty acid biosynthesis and insulin sensitivity.</text>
</comment>
<accession>A0A8S9ZVK8</accession>
<keyword evidence="4" id="KW-0443">Lipid metabolism</keyword>
<evidence type="ECO:0000256" key="2">
    <source>
        <dbReference type="ARBA" id="ARBA00022832"/>
    </source>
</evidence>
<dbReference type="SUPFAM" id="SSF52096">
    <property type="entry name" value="ClpP/crotonase"/>
    <property type="match status" value="1"/>
</dbReference>
<reference evidence="8" key="1">
    <citation type="journal article" date="2020" name="Ecol. Evol.">
        <title>Genome structure and content of the rice root-knot nematode (Meloidogyne graminicola).</title>
        <authorList>
            <person name="Phan N.T."/>
            <person name="Danchin E.G.J."/>
            <person name="Klopp C."/>
            <person name="Perfus-Barbeoch L."/>
            <person name="Kozlowski D.K."/>
            <person name="Koutsovoulos G.D."/>
            <person name="Lopez-Roques C."/>
            <person name="Bouchez O."/>
            <person name="Zahm M."/>
            <person name="Besnard G."/>
            <person name="Bellafiore S."/>
        </authorList>
    </citation>
    <scope>NUCLEOTIDE SEQUENCE</scope>
    <source>
        <strain evidence="8">VN-18</strain>
    </source>
</reference>
<keyword evidence="9" id="KW-1185">Reference proteome</keyword>
<evidence type="ECO:0000313" key="9">
    <source>
        <dbReference type="Proteomes" id="UP000605970"/>
    </source>
</evidence>
<dbReference type="GO" id="GO:0016836">
    <property type="term" value="F:hydro-lyase activity"/>
    <property type="evidence" value="ECO:0007669"/>
    <property type="project" value="TreeGrafter"/>
</dbReference>
<dbReference type="InterPro" id="IPR052377">
    <property type="entry name" value="Mitochondrial_ECH-domain"/>
</dbReference>
<dbReference type="Gene3D" id="1.10.12.10">
    <property type="entry name" value="Lyase 2-enoyl-coa Hydratase, Chain A, domain 2"/>
    <property type="match status" value="1"/>
</dbReference>